<dbReference type="SUPFAM" id="SSF53335">
    <property type="entry name" value="S-adenosyl-L-methionine-dependent methyltransferases"/>
    <property type="match status" value="1"/>
</dbReference>
<dbReference type="InterPro" id="IPR036804">
    <property type="entry name" value="CheR_N_sf"/>
</dbReference>
<dbReference type="Proteomes" id="UP000317318">
    <property type="component" value="Chromosome"/>
</dbReference>
<dbReference type="GO" id="GO:0032259">
    <property type="term" value="P:methylation"/>
    <property type="evidence" value="ECO:0007669"/>
    <property type="project" value="UniProtKB-KW"/>
</dbReference>
<keyword evidence="4 7" id="KW-0808">Transferase</keyword>
<evidence type="ECO:0000313" key="8">
    <source>
        <dbReference type="Proteomes" id="UP000317318"/>
    </source>
</evidence>
<gene>
    <name evidence="7" type="primary">cheR2</name>
    <name evidence="7" type="ORF">Pan189_22010</name>
</gene>
<protein>
    <recommendedName>
        <fullName evidence="2">protein-glutamate O-methyltransferase</fullName>
        <ecNumber evidence="2">2.1.1.80</ecNumber>
    </recommendedName>
</protein>
<evidence type="ECO:0000256" key="1">
    <source>
        <dbReference type="ARBA" id="ARBA00001541"/>
    </source>
</evidence>
<keyword evidence="5" id="KW-0949">S-adenosyl-L-methionine</keyword>
<dbReference type="OrthoDB" id="288469at2"/>
<dbReference type="InterPro" id="IPR029063">
    <property type="entry name" value="SAM-dependent_MTases_sf"/>
</dbReference>
<evidence type="ECO:0000256" key="3">
    <source>
        <dbReference type="ARBA" id="ARBA00022603"/>
    </source>
</evidence>
<dbReference type="SUPFAM" id="SSF47757">
    <property type="entry name" value="Chemotaxis receptor methyltransferase CheR, N-terminal domain"/>
    <property type="match status" value="1"/>
</dbReference>
<keyword evidence="3 7" id="KW-0489">Methyltransferase</keyword>
<evidence type="ECO:0000256" key="2">
    <source>
        <dbReference type="ARBA" id="ARBA00012534"/>
    </source>
</evidence>
<dbReference type="PRINTS" id="PR00996">
    <property type="entry name" value="CHERMTFRASE"/>
</dbReference>
<reference evidence="7 8" key="1">
    <citation type="submission" date="2019-02" db="EMBL/GenBank/DDBJ databases">
        <title>Deep-cultivation of Planctomycetes and their phenomic and genomic characterization uncovers novel biology.</title>
        <authorList>
            <person name="Wiegand S."/>
            <person name="Jogler M."/>
            <person name="Boedeker C."/>
            <person name="Pinto D."/>
            <person name="Vollmers J."/>
            <person name="Rivas-Marin E."/>
            <person name="Kohn T."/>
            <person name="Peeters S.H."/>
            <person name="Heuer A."/>
            <person name="Rast P."/>
            <person name="Oberbeckmann S."/>
            <person name="Bunk B."/>
            <person name="Jeske O."/>
            <person name="Meyerdierks A."/>
            <person name="Storesund J.E."/>
            <person name="Kallscheuer N."/>
            <person name="Luecker S."/>
            <person name="Lage O.M."/>
            <person name="Pohl T."/>
            <person name="Merkel B.J."/>
            <person name="Hornburger P."/>
            <person name="Mueller R.-W."/>
            <person name="Bruemmer F."/>
            <person name="Labrenz M."/>
            <person name="Spormann A.M."/>
            <person name="Op den Camp H."/>
            <person name="Overmann J."/>
            <person name="Amann R."/>
            <person name="Jetten M.S.M."/>
            <person name="Mascher T."/>
            <person name="Medema M.H."/>
            <person name="Devos D.P."/>
            <person name="Kaster A.-K."/>
            <person name="Ovreas L."/>
            <person name="Rohde M."/>
            <person name="Galperin M.Y."/>
            <person name="Jogler C."/>
        </authorList>
    </citation>
    <scope>NUCLEOTIDE SEQUENCE [LARGE SCALE GENOMIC DNA]</scope>
    <source>
        <strain evidence="7 8">Pan189</strain>
    </source>
</reference>
<evidence type="ECO:0000313" key="7">
    <source>
        <dbReference type="EMBL" id="QDT37819.1"/>
    </source>
</evidence>
<dbReference type="InterPro" id="IPR022642">
    <property type="entry name" value="CheR_C"/>
</dbReference>
<accession>A0A517R1P1</accession>
<keyword evidence="8" id="KW-1185">Reference proteome</keyword>
<evidence type="ECO:0000259" key="6">
    <source>
        <dbReference type="PROSITE" id="PS50123"/>
    </source>
</evidence>
<name>A0A517R1P1_9PLAN</name>
<dbReference type="PANTHER" id="PTHR24422:SF21">
    <property type="entry name" value="CHEMOTAXIS PROTEIN METHYLTRANSFERASE 1"/>
    <property type="match status" value="1"/>
</dbReference>
<proteinExistence type="predicted"/>
<dbReference type="Gene3D" id="3.40.50.150">
    <property type="entry name" value="Vaccinia Virus protein VP39"/>
    <property type="match status" value="1"/>
</dbReference>
<dbReference type="KEGG" id="svp:Pan189_22010"/>
<dbReference type="SMART" id="SM00138">
    <property type="entry name" value="MeTrc"/>
    <property type="match status" value="1"/>
</dbReference>
<dbReference type="InterPro" id="IPR000780">
    <property type="entry name" value="CheR_MeTrfase"/>
</dbReference>
<evidence type="ECO:0000256" key="4">
    <source>
        <dbReference type="ARBA" id="ARBA00022679"/>
    </source>
</evidence>
<organism evidence="7 8">
    <name type="scientific">Stratiformator vulcanicus</name>
    <dbReference type="NCBI Taxonomy" id="2527980"/>
    <lineage>
        <taxon>Bacteria</taxon>
        <taxon>Pseudomonadati</taxon>
        <taxon>Planctomycetota</taxon>
        <taxon>Planctomycetia</taxon>
        <taxon>Planctomycetales</taxon>
        <taxon>Planctomycetaceae</taxon>
        <taxon>Stratiformator</taxon>
    </lineage>
</organism>
<evidence type="ECO:0000256" key="5">
    <source>
        <dbReference type="ARBA" id="ARBA00022691"/>
    </source>
</evidence>
<dbReference type="RefSeq" id="WP_145363907.1">
    <property type="nucleotide sequence ID" value="NZ_CP036268.1"/>
</dbReference>
<dbReference type="GO" id="GO:0008983">
    <property type="term" value="F:protein-glutamate O-methyltransferase activity"/>
    <property type="evidence" value="ECO:0007669"/>
    <property type="project" value="UniProtKB-EC"/>
</dbReference>
<feature type="domain" description="CheR-type methyltransferase" evidence="6">
    <location>
        <begin position="1"/>
        <end position="272"/>
    </location>
</feature>
<dbReference type="PROSITE" id="PS50123">
    <property type="entry name" value="CHER"/>
    <property type="match status" value="1"/>
</dbReference>
<dbReference type="AlphaFoldDB" id="A0A517R1P1"/>
<dbReference type="EMBL" id="CP036268">
    <property type="protein sequence ID" value="QDT37819.1"/>
    <property type="molecule type" value="Genomic_DNA"/>
</dbReference>
<comment type="catalytic activity">
    <reaction evidence="1">
        <text>L-glutamyl-[protein] + S-adenosyl-L-methionine = [protein]-L-glutamate 5-O-methyl ester + S-adenosyl-L-homocysteine</text>
        <dbReference type="Rhea" id="RHEA:24452"/>
        <dbReference type="Rhea" id="RHEA-COMP:10208"/>
        <dbReference type="Rhea" id="RHEA-COMP:10311"/>
        <dbReference type="ChEBI" id="CHEBI:29973"/>
        <dbReference type="ChEBI" id="CHEBI:57856"/>
        <dbReference type="ChEBI" id="CHEBI:59789"/>
        <dbReference type="ChEBI" id="CHEBI:82795"/>
        <dbReference type="EC" id="2.1.1.80"/>
    </reaction>
</comment>
<dbReference type="PANTHER" id="PTHR24422">
    <property type="entry name" value="CHEMOTAXIS PROTEIN METHYLTRANSFERASE"/>
    <property type="match status" value="1"/>
</dbReference>
<dbReference type="EC" id="2.1.1.80" evidence="2"/>
<dbReference type="Gene3D" id="1.10.155.10">
    <property type="entry name" value="Chemotaxis receptor methyltransferase CheR, N-terminal domain"/>
    <property type="match status" value="1"/>
</dbReference>
<dbReference type="InterPro" id="IPR050903">
    <property type="entry name" value="Bact_Chemotaxis_MeTrfase"/>
</dbReference>
<dbReference type="Pfam" id="PF01739">
    <property type="entry name" value="CheR"/>
    <property type="match status" value="1"/>
</dbReference>
<sequence>MNPDDYRLLADFLRQSSGLILGEGREYLVSSRLNPLVRRFELIDVGCIVKRLAAGDNAIGNAVIDAMTTNETLFFRDKTPFEELHRVLLPELVESRRAARKLRIWCAAGATGQEPYSIAMLLSEYFPEFRAWDIEIIATDIAAEPIARAKKGLYSQFEVQRGLPVEFRNKYFTHSEAGWQLIPAICNAVTWRQLNLLKPFDFLGRFDIIFCRNVLIYFDSETKRSVLNQICSQMSSDAYLYLGAAETALGVCDDLERRRDCRSALYTLAGATSGAESNVTRPQLA</sequence>